<dbReference type="InterPro" id="IPR014922">
    <property type="entry name" value="YdhG-like"/>
</dbReference>
<keyword evidence="3" id="KW-1185">Reference proteome</keyword>
<comment type="caution">
    <text evidence="2">The sequence shown here is derived from an EMBL/GenBank/DDBJ whole genome shotgun (WGS) entry which is preliminary data.</text>
</comment>
<dbReference type="RefSeq" id="WP_354555192.1">
    <property type="nucleotide sequence ID" value="NZ_JBEPMB010000001.1"/>
</dbReference>
<dbReference type="EMBL" id="JBEPMB010000001">
    <property type="protein sequence ID" value="MET3612631.1"/>
    <property type="molecule type" value="Genomic_DNA"/>
</dbReference>
<sequence>MLTLEAAPPIPDTMAEAFAAFPQPTRSQILRIRQMIFEVAETTPGVGALTETLKWGEPAYLTEASRSGSTIRLGVAKSQDNTVAILFNCRTTLVETFRGHFADVFAYEGNRAILIPASVPLPETALAICLAMALTHHRQAK</sequence>
<accession>A0ABV2IW49</accession>
<feature type="domain" description="YdhG-like" evidence="1">
    <location>
        <begin position="26"/>
        <end position="133"/>
    </location>
</feature>
<dbReference type="Pfam" id="PF08818">
    <property type="entry name" value="DUF1801"/>
    <property type="match status" value="1"/>
</dbReference>
<gene>
    <name evidence="2" type="ORF">ABID16_000936</name>
</gene>
<dbReference type="Proteomes" id="UP001549047">
    <property type="component" value="Unassembled WGS sequence"/>
</dbReference>
<dbReference type="SUPFAM" id="SSF159888">
    <property type="entry name" value="YdhG-like"/>
    <property type="match status" value="1"/>
</dbReference>
<proteinExistence type="predicted"/>
<organism evidence="2 3">
    <name type="scientific">Rhizobium aquaticum</name>
    <dbReference type="NCBI Taxonomy" id="1549636"/>
    <lineage>
        <taxon>Bacteria</taxon>
        <taxon>Pseudomonadati</taxon>
        <taxon>Pseudomonadota</taxon>
        <taxon>Alphaproteobacteria</taxon>
        <taxon>Hyphomicrobiales</taxon>
        <taxon>Rhizobiaceae</taxon>
        <taxon>Rhizobium/Agrobacterium group</taxon>
        <taxon>Rhizobium</taxon>
    </lineage>
</organism>
<evidence type="ECO:0000313" key="3">
    <source>
        <dbReference type="Proteomes" id="UP001549047"/>
    </source>
</evidence>
<protein>
    <recommendedName>
        <fullName evidence="1">YdhG-like domain-containing protein</fullName>
    </recommendedName>
</protein>
<name>A0ABV2IW49_9HYPH</name>
<evidence type="ECO:0000259" key="1">
    <source>
        <dbReference type="Pfam" id="PF08818"/>
    </source>
</evidence>
<reference evidence="2 3" key="1">
    <citation type="submission" date="2024-06" db="EMBL/GenBank/DDBJ databases">
        <title>Genomic Encyclopedia of Type Strains, Phase IV (KMG-IV): sequencing the most valuable type-strain genomes for metagenomic binning, comparative biology and taxonomic classification.</title>
        <authorList>
            <person name="Goeker M."/>
        </authorList>
    </citation>
    <scope>NUCLEOTIDE SEQUENCE [LARGE SCALE GENOMIC DNA]</scope>
    <source>
        <strain evidence="2 3">DSM 29780</strain>
    </source>
</reference>
<evidence type="ECO:0000313" key="2">
    <source>
        <dbReference type="EMBL" id="MET3612631.1"/>
    </source>
</evidence>